<evidence type="ECO:0000259" key="4">
    <source>
        <dbReference type="PROSITE" id="PS50110"/>
    </source>
</evidence>
<dbReference type="PANTHER" id="PTHR45339:SF1">
    <property type="entry name" value="HYBRID SIGNAL TRANSDUCTION HISTIDINE KINASE J"/>
    <property type="match status" value="1"/>
</dbReference>
<dbReference type="SMART" id="SM00448">
    <property type="entry name" value="REC"/>
    <property type="match status" value="1"/>
</dbReference>
<dbReference type="Gene3D" id="3.30.450.20">
    <property type="entry name" value="PAS domain"/>
    <property type="match status" value="1"/>
</dbReference>
<accession>A0A285TZD5</accession>
<dbReference type="PANTHER" id="PTHR45339">
    <property type="entry name" value="HYBRID SIGNAL TRANSDUCTION HISTIDINE KINASE J"/>
    <property type="match status" value="1"/>
</dbReference>
<evidence type="ECO:0000313" key="5">
    <source>
        <dbReference type="EMBL" id="SOC35015.1"/>
    </source>
</evidence>
<dbReference type="GO" id="GO:0000160">
    <property type="term" value="P:phosphorelay signal transduction system"/>
    <property type="evidence" value="ECO:0007669"/>
    <property type="project" value="UniProtKB-KW"/>
</dbReference>
<dbReference type="AlphaFoldDB" id="A0A285TZD5"/>
<dbReference type="SUPFAM" id="SSF52172">
    <property type="entry name" value="CheY-like"/>
    <property type="match status" value="1"/>
</dbReference>
<evidence type="ECO:0000313" key="6">
    <source>
        <dbReference type="Proteomes" id="UP000219167"/>
    </source>
</evidence>
<sequence length="576" mass="63877">MNDGASVDTKIQPDIFDAACDLLGLGAFVYDRNDCLVFASRQVLRFLPIDAGLLVPGTRLRDILGAIYDAGLRYGISSERRHRKVNREEWISERISAHWREHHEMVERLGKDRWIQFRKRRLPNGWNISTLWDVSDQKRQEEQWRADTNRIALTEEVLEALPSPLIIKDANLVYVAVNKAYRAVPSLEADAILGKTIWDLADAQTAARVEQLDLQVLKTGIPTRVEERIVRADGRPLYVSTHKYRIGMPEKYFVVTVMDDLTDLVEPAGSATSPRFDLRADTHFIPAQNCVDPVVEAEKRVFLRHCDAEGGGDLAGKRILVVACKSRAEGLMVADLQARGADSCAVHSLGEFRAFVETAAACNVPIDLVLLDDAFDGHEEIATCGLPVQRLATDSISADFFAALFEQQVVASEGSEPHVRDVPPSALFDDWHIATDFDGLSPSAQGDIEVLVAEDNQINQFVFSQILEGMGVSHRIAENGEEAVALWRKHMPRLILMDISMPLKCGIDAAAEIREAEKALGTYTPIVAVTAQALNADMQKCLDAGMDDYITKPVSPDMIEEIYRKFVTGRTGSVAA</sequence>
<organism evidence="5 6">
    <name type="scientific">Rhizobium subbaraonis</name>
    <dbReference type="NCBI Taxonomy" id="908946"/>
    <lineage>
        <taxon>Bacteria</taxon>
        <taxon>Pseudomonadati</taxon>
        <taxon>Pseudomonadota</taxon>
        <taxon>Alphaproteobacteria</taxon>
        <taxon>Hyphomicrobiales</taxon>
        <taxon>Rhizobiaceae</taxon>
        <taxon>Rhizobium/Agrobacterium group</taxon>
        <taxon>Rhizobium</taxon>
    </lineage>
</organism>
<feature type="modified residue" description="4-aspartylphosphate" evidence="3">
    <location>
        <position position="498"/>
    </location>
</feature>
<feature type="domain" description="Response regulatory" evidence="4">
    <location>
        <begin position="449"/>
        <end position="567"/>
    </location>
</feature>
<dbReference type="RefSeq" id="WP_097135455.1">
    <property type="nucleotide sequence ID" value="NZ_OBQD01000001.1"/>
</dbReference>
<dbReference type="SUPFAM" id="SSF55785">
    <property type="entry name" value="PYP-like sensor domain (PAS domain)"/>
    <property type="match status" value="1"/>
</dbReference>
<dbReference type="Gene3D" id="3.40.50.2300">
    <property type="match status" value="1"/>
</dbReference>
<evidence type="ECO:0000256" key="3">
    <source>
        <dbReference type="PROSITE-ProRule" id="PRU00169"/>
    </source>
</evidence>
<dbReference type="InterPro" id="IPR013656">
    <property type="entry name" value="PAS_4"/>
</dbReference>
<dbReference type="NCBIfam" id="TIGR00229">
    <property type="entry name" value="sensory_box"/>
    <property type="match status" value="1"/>
</dbReference>
<proteinExistence type="predicted"/>
<reference evidence="5 6" key="1">
    <citation type="submission" date="2017-08" db="EMBL/GenBank/DDBJ databases">
        <authorList>
            <person name="de Groot N.N."/>
        </authorList>
    </citation>
    <scope>NUCLEOTIDE SEQUENCE [LARGE SCALE GENOMIC DNA]</scope>
    <source>
        <strain evidence="5 6">JC85</strain>
    </source>
</reference>
<dbReference type="PROSITE" id="PS50110">
    <property type="entry name" value="RESPONSE_REGULATORY"/>
    <property type="match status" value="1"/>
</dbReference>
<gene>
    <name evidence="5" type="ORF">SAMN05892877_101143</name>
</gene>
<dbReference type="InterPro" id="IPR011006">
    <property type="entry name" value="CheY-like_superfamily"/>
</dbReference>
<dbReference type="EMBL" id="OBQD01000001">
    <property type="protein sequence ID" value="SOC35015.1"/>
    <property type="molecule type" value="Genomic_DNA"/>
</dbReference>
<dbReference type="CDD" id="cd00130">
    <property type="entry name" value="PAS"/>
    <property type="match status" value="1"/>
</dbReference>
<dbReference type="InterPro" id="IPR001789">
    <property type="entry name" value="Sig_transdc_resp-reg_receiver"/>
</dbReference>
<evidence type="ECO:0000256" key="2">
    <source>
        <dbReference type="ARBA" id="ARBA00023012"/>
    </source>
</evidence>
<dbReference type="InterPro" id="IPR035965">
    <property type="entry name" value="PAS-like_dom_sf"/>
</dbReference>
<keyword evidence="6" id="KW-1185">Reference proteome</keyword>
<keyword evidence="1 3" id="KW-0597">Phosphoprotein</keyword>
<dbReference type="Pfam" id="PF12860">
    <property type="entry name" value="PAS_7"/>
    <property type="match status" value="1"/>
</dbReference>
<keyword evidence="2" id="KW-0902">Two-component regulatory system</keyword>
<dbReference type="CDD" id="cd17546">
    <property type="entry name" value="REC_hyHK_CKI1_RcsC-like"/>
    <property type="match status" value="1"/>
</dbReference>
<protein>
    <submittedName>
        <fullName evidence="5">PAS domain S-box-containing protein</fullName>
    </submittedName>
</protein>
<dbReference type="Proteomes" id="UP000219167">
    <property type="component" value="Unassembled WGS sequence"/>
</dbReference>
<dbReference type="Pfam" id="PF08448">
    <property type="entry name" value="PAS_4"/>
    <property type="match status" value="1"/>
</dbReference>
<dbReference type="OrthoDB" id="8274118at2"/>
<dbReference type="Pfam" id="PF00072">
    <property type="entry name" value="Response_reg"/>
    <property type="match status" value="1"/>
</dbReference>
<name>A0A285TZD5_9HYPH</name>
<dbReference type="InterPro" id="IPR000014">
    <property type="entry name" value="PAS"/>
</dbReference>
<evidence type="ECO:0000256" key="1">
    <source>
        <dbReference type="ARBA" id="ARBA00022553"/>
    </source>
</evidence>